<keyword evidence="4" id="KW-0503">Monooxygenase</keyword>
<accession>A0A1D2M486</accession>
<dbReference type="InterPro" id="IPR001128">
    <property type="entry name" value="Cyt_P450"/>
</dbReference>
<dbReference type="SUPFAM" id="SSF48264">
    <property type="entry name" value="Cytochrome P450"/>
    <property type="match status" value="1"/>
</dbReference>
<keyword evidence="3" id="KW-0408">Iron</keyword>
<dbReference type="PRINTS" id="PR00463">
    <property type="entry name" value="EP450I"/>
</dbReference>
<protein>
    <submittedName>
        <fullName evidence="5">Cytochrome P450 2J2</fullName>
    </submittedName>
</protein>
<gene>
    <name evidence="5" type="ORF">Ocin01_18898</name>
</gene>
<proteinExistence type="inferred from homology"/>
<dbReference type="InterPro" id="IPR002401">
    <property type="entry name" value="Cyt_P450_E_grp-I"/>
</dbReference>
<dbReference type="GO" id="GO:0016712">
    <property type="term" value="F:oxidoreductase activity, acting on paired donors, with incorporation or reduction of molecular oxygen, reduced flavin or flavoprotein as one donor, and incorporation of one atom of oxygen"/>
    <property type="evidence" value="ECO:0007669"/>
    <property type="project" value="TreeGrafter"/>
</dbReference>
<dbReference type="OrthoDB" id="6434353at2759"/>
<evidence type="ECO:0000256" key="1">
    <source>
        <dbReference type="ARBA" id="ARBA00010617"/>
    </source>
</evidence>
<comment type="caution">
    <text evidence="5">The sequence shown here is derived from an EMBL/GenBank/DDBJ whole genome shotgun (WGS) entry which is preliminary data.</text>
</comment>
<dbReference type="Proteomes" id="UP000094527">
    <property type="component" value="Unassembled WGS sequence"/>
</dbReference>
<name>A0A1D2M486_ORCCI</name>
<evidence type="ECO:0000256" key="3">
    <source>
        <dbReference type="ARBA" id="ARBA00023004"/>
    </source>
</evidence>
<comment type="similarity">
    <text evidence="1">Belongs to the cytochrome P450 family.</text>
</comment>
<dbReference type="GO" id="GO:0006805">
    <property type="term" value="P:xenobiotic metabolic process"/>
    <property type="evidence" value="ECO:0007669"/>
    <property type="project" value="TreeGrafter"/>
</dbReference>
<dbReference type="GO" id="GO:0005737">
    <property type="term" value="C:cytoplasm"/>
    <property type="evidence" value="ECO:0007669"/>
    <property type="project" value="TreeGrafter"/>
</dbReference>
<dbReference type="PANTHER" id="PTHR24300:SF375">
    <property type="entry name" value="CYTOCHROME P450 FAMILY"/>
    <property type="match status" value="1"/>
</dbReference>
<dbReference type="Gene3D" id="1.10.630.10">
    <property type="entry name" value="Cytochrome P450"/>
    <property type="match status" value="2"/>
</dbReference>
<dbReference type="OMA" id="HYLCKIM"/>
<dbReference type="STRING" id="48709.A0A1D2M486"/>
<evidence type="ECO:0000313" key="6">
    <source>
        <dbReference type="Proteomes" id="UP000094527"/>
    </source>
</evidence>
<dbReference type="GO" id="GO:0006082">
    <property type="term" value="P:organic acid metabolic process"/>
    <property type="evidence" value="ECO:0007669"/>
    <property type="project" value="TreeGrafter"/>
</dbReference>
<keyword evidence="2" id="KW-0479">Metal-binding</keyword>
<dbReference type="AlphaFoldDB" id="A0A1D2M486"/>
<reference evidence="5 6" key="1">
    <citation type="journal article" date="2016" name="Genome Biol. Evol.">
        <title>Gene Family Evolution Reflects Adaptation to Soil Environmental Stressors in the Genome of the Collembolan Orchesella cincta.</title>
        <authorList>
            <person name="Faddeeva-Vakhrusheva A."/>
            <person name="Derks M.F."/>
            <person name="Anvar S.Y."/>
            <person name="Agamennone V."/>
            <person name="Suring W."/>
            <person name="Smit S."/>
            <person name="van Straalen N.M."/>
            <person name="Roelofs D."/>
        </authorList>
    </citation>
    <scope>NUCLEOTIDE SEQUENCE [LARGE SCALE GENOMIC DNA]</scope>
    <source>
        <tissue evidence="5">Mixed pool</tissue>
    </source>
</reference>
<keyword evidence="6" id="KW-1185">Reference proteome</keyword>
<organism evidence="5 6">
    <name type="scientific">Orchesella cincta</name>
    <name type="common">Springtail</name>
    <name type="synonym">Podura cincta</name>
    <dbReference type="NCBI Taxonomy" id="48709"/>
    <lineage>
        <taxon>Eukaryota</taxon>
        <taxon>Metazoa</taxon>
        <taxon>Ecdysozoa</taxon>
        <taxon>Arthropoda</taxon>
        <taxon>Hexapoda</taxon>
        <taxon>Collembola</taxon>
        <taxon>Entomobryomorpha</taxon>
        <taxon>Entomobryoidea</taxon>
        <taxon>Orchesellidae</taxon>
        <taxon>Orchesellinae</taxon>
        <taxon>Orchesella</taxon>
    </lineage>
</organism>
<dbReference type="GO" id="GO:0020037">
    <property type="term" value="F:heme binding"/>
    <property type="evidence" value="ECO:0007669"/>
    <property type="project" value="InterPro"/>
</dbReference>
<evidence type="ECO:0000256" key="4">
    <source>
        <dbReference type="ARBA" id="ARBA00023033"/>
    </source>
</evidence>
<dbReference type="Pfam" id="PF00067">
    <property type="entry name" value="p450"/>
    <property type="match status" value="2"/>
</dbReference>
<dbReference type="PANTHER" id="PTHR24300">
    <property type="entry name" value="CYTOCHROME P450 508A4-RELATED"/>
    <property type="match status" value="1"/>
</dbReference>
<evidence type="ECO:0000256" key="2">
    <source>
        <dbReference type="ARBA" id="ARBA00022723"/>
    </source>
</evidence>
<evidence type="ECO:0000313" key="5">
    <source>
        <dbReference type="EMBL" id="ODM87783.1"/>
    </source>
</evidence>
<dbReference type="EMBL" id="LJIJ01004693">
    <property type="protein sequence ID" value="ODM87783.1"/>
    <property type="molecule type" value="Genomic_DNA"/>
</dbReference>
<sequence length="298" mass="33614">MLLKKEHPLYPPGPGPMQFMVKFFQLRRDPLKVFKKWAEKYGPIYRIRIGIHDAVFVSDSKLVKELFSHVNSTGRASNPVTHYFGRGNGISQGHAWEAQRTFTIRKLRDVGILKSSSEEFLMEGAKALVNFFERRVGQSISGTKVNINKTSLLFFCSVPASHCPQILWMDDWTNAVDALLDLLTKQLKSTPDNWIQIIPDFIDHYLCKIMETTDPTSSFYQQNGVISLEAVISDLLAGGSETSSTTLSFVTMYLILNKEAQCKAQQELDLNVGISLPYTEAIILETLRLSSMAIWSSP</sequence>
<keyword evidence="4" id="KW-0560">Oxidoreductase</keyword>
<dbReference type="InterPro" id="IPR036396">
    <property type="entry name" value="Cyt_P450_sf"/>
</dbReference>
<dbReference type="GO" id="GO:0005506">
    <property type="term" value="F:iron ion binding"/>
    <property type="evidence" value="ECO:0007669"/>
    <property type="project" value="InterPro"/>
</dbReference>
<dbReference type="InterPro" id="IPR050182">
    <property type="entry name" value="Cytochrome_P450_fam2"/>
</dbReference>